<dbReference type="OrthoDB" id="67155at2759"/>
<proteinExistence type="predicted"/>
<organism evidence="2 3">
    <name type="scientific">Triparma retinervis</name>
    <dbReference type="NCBI Taxonomy" id="2557542"/>
    <lineage>
        <taxon>Eukaryota</taxon>
        <taxon>Sar</taxon>
        <taxon>Stramenopiles</taxon>
        <taxon>Ochrophyta</taxon>
        <taxon>Bolidophyceae</taxon>
        <taxon>Parmales</taxon>
        <taxon>Triparmaceae</taxon>
        <taxon>Triparma</taxon>
    </lineage>
</organism>
<dbReference type="Pfam" id="PF04727">
    <property type="entry name" value="ELMO_CED12"/>
    <property type="match status" value="1"/>
</dbReference>
<comment type="caution">
    <text evidence="2">The sequence shown here is derived from an EMBL/GenBank/DDBJ whole genome shotgun (WGS) entry which is preliminary data.</text>
</comment>
<reference evidence="2" key="1">
    <citation type="submission" date="2022-07" db="EMBL/GenBank/DDBJ databases">
        <title>Genome analysis of Parmales, a sister group of diatoms, reveals the evolutionary specialization of diatoms from phago-mixotrophs to photoautotrophs.</title>
        <authorList>
            <person name="Ban H."/>
            <person name="Sato S."/>
            <person name="Yoshikawa S."/>
            <person name="Kazumasa Y."/>
            <person name="Nakamura Y."/>
            <person name="Ichinomiya M."/>
            <person name="Saitoh K."/>
            <person name="Sato N."/>
            <person name="Blanc-Mathieu R."/>
            <person name="Endo H."/>
            <person name="Kuwata A."/>
            <person name="Ogata H."/>
        </authorList>
    </citation>
    <scope>NUCLEOTIDE SEQUENCE</scope>
</reference>
<dbReference type="AlphaFoldDB" id="A0A9W7FEH0"/>
<dbReference type="PROSITE" id="PS51335">
    <property type="entry name" value="ELMO"/>
    <property type="match status" value="1"/>
</dbReference>
<dbReference type="InterPro" id="IPR050868">
    <property type="entry name" value="ELMO_domain-containing"/>
</dbReference>
<evidence type="ECO:0000313" key="3">
    <source>
        <dbReference type="Proteomes" id="UP001165082"/>
    </source>
</evidence>
<dbReference type="PANTHER" id="PTHR12771">
    <property type="entry name" value="ENGULFMENT AND CELL MOTILITY"/>
    <property type="match status" value="1"/>
</dbReference>
<dbReference type="EMBL" id="BRXZ01000385">
    <property type="protein sequence ID" value="GMI10662.1"/>
    <property type="molecule type" value="Genomic_DNA"/>
</dbReference>
<gene>
    <name evidence="2" type="ORF">TrRE_jg4771</name>
</gene>
<feature type="domain" description="ELMO" evidence="1">
    <location>
        <begin position="37"/>
        <end position="215"/>
    </location>
</feature>
<dbReference type="InterPro" id="IPR006816">
    <property type="entry name" value="ELMO_dom"/>
</dbReference>
<accession>A0A9W7FEH0</accession>
<dbReference type="Proteomes" id="UP001165082">
    <property type="component" value="Unassembled WGS sequence"/>
</dbReference>
<name>A0A9W7FEH0_9STRA</name>
<sequence>MSDDPYVPSSVPTTQQLPVLLAIQEQLKSRPKQDCREDIELFRTLWDEAGGEAGGFSMESQFWKDRLGFQSPTPLSDVRGGGRLSMLALQHLVKTPRGHSLLDTTQRRRDKAAAVDRTKTLNDEFHSYPFAPALINVVRMLAERFQVVGPHGLPAPPLESNPSPNYHAIRTMDDFFDIVVDIMYLVDQQFERVGGGYMGFPEVMKSVDAALDSLLRQRAARLIA</sequence>
<evidence type="ECO:0000313" key="2">
    <source>
        <dbReference type="EMBL" id="GMI10662.1"/>
    </source>
</evidence>
<protein>
    <recommendedName>
        <fullName evidence="1">ELMO domain-containing protein</fullName>
    </recommendedName>
</protein>
<dbReference type="PANTHER" id="PTHR12771:SF56">
    <property type="entry name" value="CED-12"/>
    <property type="match status" value="1"/>
</dbReference>
<keyword evidence="3" id="KW-1185">Reference proteome</keyword>
<evidence type="ECO:0000259" key="1">
    <source>
        <dbReference type="PROSITE" id="PS51335"/>
    </source>
</evidence>